<dbReference type="HOGENOM" id="CLU_062821_1_0_0"/>
<dbReference type="InterPro" id="IPR008884">
    <property type="entry name" value="TylF_MeTrfase"/>
</dbReference>
<dbReference type="SUPFAM" id="SSF53335">
    <property type="entry name" value="S-adenosyl-L-methionine-dependent methyltransferases"/>
    <property type="match status" value="1"/>
</dbReference>
<keyword evidence="1" id="KW-0808">Transferase</keyword>
<dbReference type="STRING" id="1499967.U27_03972"/>
<dbReference type="GO" id="GO:0032259">
    <property type="term" value="P:methylation"/>
    <property type="evidence" value="ECO:0007669"/>
    <property type="project" value="UniProtKB-KW"/>
</dbReference>
<reference evidence="1" key="1">
    <citation type="journal article" date="2015" name="PeerJ">
        <title>First genomic representation of candidate bacterial phylum KSB3 points to enhanced environmental sensing as a trigger of wastewater bulking.</title>
        <authorList>
            <person name="Sekiguchi Y."/>
            <person name="Ohashi A."/>
            <person name="Parks D.H."/>
            <person name="Yamauchi T."/>
            <person name="Tyson G.W."/>
            <person name="Hugenholtz P."/>
        </authorList>
    </citation>
    <scope>NUCLEOTIDE SEQUENCE [LARGE SCALE GENOMIC DNA]</scope>
</reference>
<dbReference type="AlphaFoldDB" id="A0A081BXF3"/>
<dbReference type="EMBL" id="DF820465">
    <property type="protein sequence ID" value="GAK57008.1"/>
    <property type="molecule type" value="Genomic_DNA"/>
</dbReference>
<dbReference type="Gene3D" id="3.40.50.150">
    <property type="entry name" value="Vaccinia Virus protein VP39"/>
    <property type="match status" value="1"/>
</dbReference>
<protein>
    <submittedName>
        <fullName evidence="1">Macrocin-O-methyltransferase domain protein</fullName>
    </submittedName>
</protein>
<gene>
    <name evidence="1" type="ORF">U27_03972</name>
</gene>
<dbReference type="Pfam" id="PF05711">
    <property type="entry name" value="TylF"/>
    <property type="match status" value="1"/>
</dbReference>
<dbReference type="eggNOG" id="COG4122">
    <property type="taxonomic scope" value="Bacteria"/>
</dbReference>
<evidence type="ECO:0000313" key="2">
    <source>
        <dbReference type="Proteomes" id="UP000030661"/>
    </source>
</evidence>
<sequence length="248" mass="28617">MSIQTLKSLVKRSPALTQIYYILELLPSIPPRDFMRFAKLRLIFTVKPYSGLSYARLAQIYNLAQQIEATNFSGAFVECGVWNGGSAAIMAELAKHNRERHVWLFDSWEGLPQPTHVDISRDGEPGEKGTSFGYQEKVEEILFHKLVLDPVRQHLVKGWFQDTIPSKKPQIGPIALLHLDCDWYESIKFCLNELYDQVLDGGYIIIDDYGYWQGCKQAVDEFLLQRNLQIQLNWIDDIGIYFQKTPSR</sequence>
<organism evidence="1">
    <name type="scientific">Vecturithrix granuli</name>
    <dbReference type="NCBI Taxonomy" id="1499967"/>
    <lineage>
        <taxon>Bacteria</taxon>
        <taxon>Candidatus Moduliflexota</taxon>
        <taxon>Candidatus Vecturitrichia</taxon>
        <taxon>Candidatus Vecturitrichales</taxon>
        <taxon>Candidatus Vecturitrichaceae</taxon>
        <taxon>Candidatus Vecturithrix</taxon>
    </lineage>
</organism>
<dbReference type="Proteomes" id="UP000030661">
    <property type="component" value="Unassembled WGS sequence"/>
</dbReference>
<dbReference type="GO" id="GO:0008168">
    <property type="term" value="F:methyltransferase activity"/>
    <property type="evidence" value="ECO:0007669"/>
    <property type="project" value="UniProtKB-KW"/>
</dbReference>
<keyword evidence="1" id="KW-0489">Methyltransferase</keyword>
<dbReference type="PANTHER" id="PTHR40036">
    <property type="entry name" value="MACROCIN O-METHYLTRANSFERASE"/>
    <property type="match status" value="1"/>
</dbReference>
<name>A0A081BXF3_VECG1</name>
<accession>A0A081BXF3</accession>
<keyword evidence="2" id="KW-1185">Reference proteome</keyword>
<evidence type="ECO:0000313" key="1">
    <source>
        <dbReference type="EMBL" id="GAK57008.1"/>
    </source>
</evidence>
<proteinExistence type="predicted"/>
<dbReference type="InterPro" id="IPR029063">
    <property type="entry name" value="SAM-dependent_MTases_sf"/>
</dbReference>
<dbReference type="PANTHER" id="PTHR40036:SF1">
    <property type="entry name" value="MACROCIN O-METHYLTRANSFERASE"/>
    <property type="match status" value="1"/>
</dbReference>